<evidence type="ECO:0000256" key="2">
    <source>
        <dbReference type="SAM" id="MobiDB-lite"/>
    </source>
</evidence>
<dbReference type="SUPFAM" id="SSF52540">
    <property type="entry name" value="P-loop containing nucleoside triphosphate hydrolases"/>
    <property type="match status" value="1"/>
</dbReference>
<feature type="compositionally biased region" description="Basic and acidic residues" evidence="2">
    <location>
        <begin position="687"/>
        <end position="697"/>
    </location>
</feature>
<dbReference type="PANTHER" id="PTHR10039:SF16">
    <property type="entry name" value="GPI INOSITOL-DEACYLASE"/>
    <property type="match status" value="1"/>
</dbReference>
<dbReference type="STRING" id="43265.A0A545VKR6"/>
<dbReference type="AlphaFoldDB" id="A0A545VKR6"/>
<feature type="region of interest" description="Disordered" evidence="2">
    <location>
        <begin position="662"/>
        <end position="718"/>
    </location>
</feature>
<dbReference type="Proteomes" id="UP000315783">
    <property type="component" value="Unassembled WGS sequence"/>
</dbReference>
<sequence length="718" mass="80740">MMVGTMVSPDPAQSALSECTSTVAGTQREALTISSDSGLWCKAFKLLGERDQNQLKTLPKGQKSNDSIIKDLLDATQRRKEECFKRKWKVKIAGREIVIHDILDKISSWISKVQAVGDILIQIDPVHAAAPWAAYLQPENKLLTTYAELSQSVITQYKNILEFLSEAVRFYESSTLDRVIQSVTTSKSDIEAKYQPILTGNDVIDAWTRVADAEKSNLIIKKTNEIFKLETDSNEESSKLCKVLQELQGPITRTASHLENITDNLERDTRRKILNTISVLEPGRHHKRVTEDRLEGTGQWLLQKPDFCNWRRDSVSSVLWLHGIPGSGKTKLASLVVDELRAYEKVAYFYCIRSEAEQSRGRADKILASLVRQLACLRPQAPILEPVMTQYTKGVTEYDLPEYGDHAWPITDSEKVLMRLLEEYPAVTLVIDALDEVQQQDRGDLLATLTRLARNAPNLLKIFISSRYNYDIVLELKGFPNIYIDAEDSQADIKRFIDRKLETFKLPEGNGQNELRAEIATVLGDKGGGMFRWVEMQFTYLSLAGTVADARKRLGRLPPTLADTYLLLYSTIEDLGGYTFHLAAFTFQWLLCAKSEITTDNFAAIASMVCPIEDSGGSIPRDAPPIPTATILKACVNFVTVQQDELVFAHLSVREFLESLRERNPQEEAGGETADAVATTPGPSQRPDQRQKRYQLRDEDDELGSDALSDIFPRNTKL</sequence>
<dbReference type="Pfam" id="PF24883">
    <property type="entry name" value="NPHP3_N"/>
    <property type="match status" value="1"/>
</dbReference>
<comment type="caution">
    <text evidence="4">The sequence shown here is derived from an EMBL/GenBank/DDBJ whole genome shotgun (WGS) entry which is preliminary data.</text>
</comment>
<feature type="domain" description="Nephrocystin 3-like N-terminal" evidence="3">
    <location>
        <begin position="296"/>
        <end position="467"/>
    </location>
</feature>
<dbReference type="EMBL" id="SPUK01000024">
    <property type="protein sequence ID" value="TQV90703.1"/>
    <property type="molecule type" value="Genomic_DNA"/>
</dbReference>
<evidence type="ECO:0000313" key="4">
    <source>
        <dbReference type="EMBL" id="TQV90703.1"/>
    </source>
</evidence>
<keyword evidence="5" id="KW-1185">Reference proteome</keyword>
<evidence type="ECO:0000313" key="5">
    <source>
        <dbReference type="Proteomes" id="UP000315783"/>
    </source>
</evidence>
<evidence type="ECO:0000259" key="3">
    <source>
        <dbReference type="Pfam" id="PF24883"/>
    </source>
</evidence>
<dbReference type="InterPro" id="IPR027417">
    <property type="entry name" value="P-loop_NTPase"/>
</dbReference>
<reference evidence="4 5" key="1">
    <citation type="journal article" date="2019" name="Appl. Microbiol. Biotechnol.">
        <title>Genome sequence of Isaria javanica and comparative genome analysis insights into family S53 peptidase evolution in fungal entomopathogens.</title>
        <authorList>
            <person name="Lin R."/>
            <person name="Zhang X."/>
            <person name="Xin B."/>
            <person name="Zou M."/>
            <person name="Gao Y."/>
            <person name="Qin F."/>
            <person name="Hu Q."/>
            <person name="Xie B."/>
            <person name="Cheng X."/>
        </authorList>
    </citation>
    <scope>NUCLEOTIDE SEQUENCE [LARGE SCALE GENOMIC DNA]</scope>
    <source>
        <strain evidence="4 5">IJ1G</strain>
    </source>
</reference>
<protein>
    <submittedName>
        <fullName evidence="4">Ankyrin repeat-containing protein</fullName>
    </submittedName>
</protein>
<name>A0A545VKR6_9HYPO</name>
<keyword evidence="1" id="KW-0677">Repeat</keyword>
<accession>A0A545VKR6</accession>
<gene>
    <name evidence="4" type="ORF">IF1G_10655</name>
</gene>
<proteinExistence type="predicted"/>
<evidence type="ECO:0000256" key="1">
    <source>
        <dbReference type="ARBA" id="ARBA00022737"/>
    </source>
</evidence>
<organism evidence="4 5">
    <name type="scientific">Cordyceps javanica</name>
    <dbReference type="NCBI Taxonomy" id="43265"/>
    <lineage>
        <taxon>Eukaryota</taxon>
        <taxon>Fungi</taxon>
        <taxon>Dikarya</taxon>
        <taxon>Ascomycota</taxon>
        <taxon>Pezizomycotina</taxon>
        <taxon>Sordariomycetes</taxon>
        <taxon>Hypocreomycetidae</taxon>
        <taxon>Hypocreales</taxon>
        <taxon>Cordycipitaceae</taxon>
        <taxon>Cordyceps</taxon>
    </lineage>
</organism>
<dbReference type="OrthoDB" id="4870739at2759"/>
<dbReference type="PANTHER" id="PTHR10039">
    <property type="entry name" value="AMELOGENIN"/>
    <property type="match status" value="1"/>
</dbReference>
<dbReference type="InterPro" id="IPR056884">
    <property type="entry name" value="NPHP3-like_N"/>
</dbReference>
<dbReference type="Gene3D" id="3.40.50.300">
    <property type="entry name" value="P-loop containing nucleotide triphosphate hydrolases"/>
    <property type="match status" value="1"/>
</dbReference>